<feature type="transmembrane region" description="Helical" evidence="1">
    <location>
        <begin position="57"/>
        <end position="80"/>
    </location>
</feature>
<dbReference type="InterPro" id="IPR005240">
    <property type="entry name" value="DUF389"/>
</dbReference>
<keyword evidence="3" id="KW-1185">Reference proteome</keyword>
<dbReference type="EMBL" id="JBELPZ010000009">
    <property type="protein sequence ID" value="MFL9844796.1"/>
    <property type="molecule type" value="Genomic_DNA"/>
</dbReference>
<keyword evidence="1" id="KW-0812">Transmembrane</keyword>
<gene>
    <name evidence="2" type="ORF">ABS766_10245</name>
</gene>
<accession>A0ABW8YWT9</accession>
<dbReference type="NCBIfam" id="TIGR00341">
    <property type="entry name" value="TIGR00341 family protein"/>
    <property type="match status" value="1"/>
</dbReference>
<sequence length="453" mass="50789">MRKFSTIFNLREGEDDREKTLESVRKNINFRGANLWILACAILVASIGLNLNSAAVVIGAMLISPLMGPIVGAGFALGIYDFTLLKKSLKNLLNATAVGLAFSALYFFISPFKDVQSEILARTSPTLYDILIAFFGGIVGAIAVTREEKGNPIPGVAIATALMPPLCTAGYGIGTWQWSYFIGAFYLYCINCVFIGISTFAIIKYLKYPPKKQVNEKQQKRVRVLIPLIVTIMILPGGYLAYSLYREQQFKKNIDEFVENEFTDKGCTIVFKKSTFNSVTKKLELAFLSKRFDKSDIKHLTDLMDSNKYLEGTELVIRQDSTDRFNALKGDILSQIRSSENELSEKDVRIMQLEKTITENTFDNQKLLAESRALFPQITSLSVSKNALATQNDSVQELTAVIIETPKPLSDADKEKYRKWLNERLSVKNVYLFRKETPQPEPTAATPKKAKAK</sequence>
<evidence type="ECO:0000256" key="1">
    <source>
        <dbReference type="SAM" id="Phobius"/>
    </source>
</evidence>
<feature type="transmembrane region" description="Helical" evidence="1">
    <location>
        <begin position="156"/>
        <end position="174"/>
    </location>
</feature>
<dbReference type="Proteomes" id="UP001629156">
    <property type="component" value="Unassembled WGS sequence"/>
</dbReference>
<feature type="transmembrane region" description="Helical" evidence="1">
    <location>
        <begin position="33"/>
        <end position="51"/>
    </location>
</feature>
<evidence type="ECO:0000313" key="3">
    <source>
        <dbReference type="Proteomes" id="UP001629156"/>
    </source>
</evidence>
<comment type="caution">
    <text evidence="2">The sequence shown here is derived from an EMBL/GenBank/DDBJ whole genome shotgun (WGS) entry which is preliminary data.</text>
</comment>
<dbReference type="PANTHER" id="PTHR20992:SF9">
    <property type="entry name" value="AT15442P-RELATED"/>
    <property type="match status" value="1"/>
</dbReference>
<evidence type="ECO:0000313" key="2">
    <source>
        <dbReference type="EMBL" id="MFL9844796.1"/>
    </source>
</evidence>
<proteinExistence type="predicted"/>
<feature type="transmembrane region" description="Helical" evidence="1">
    <location>
        <begin position="180"/>
        <end position="203"/>
    </location>
</feature>
<feature type="transmembrane region" description="Helical" evidence="1">
    <location>
        <begin position="127"/>
        <end position="144"/>
    </location>
</feature>
<protein>
    <submittedName>
        <fullName evidence="2">TIGR00341 family protein</fullName>
    </submittedName>
</protein>
<feature type="transmembrane region" description="Helical" evidence="1">
    <location>
        <begin position="224"/>
        <end position="245"/>
    </location>
</feature>
<name>A0ABW8YWT9_9FLAO</name>
<dbReference type="PANTHER" id="PTHR20992">
    <property type="entry name" value="AT15442P-RELATED"/>
    <property type="match status" value="1"/>
</dbReference>
<keyword evidence="1" id="KW-0472">Membrane</keyword>
<dbReference type="RefSeq" id="WP_408085051.1">
    <property type="nucleotide sequence ID" value="NZ_JBELPZ010000009.1"/>
</dbReference>
<dbReference type="Pfam" id="PF04087">
    <property type="entry name" value="DUF389"/>
    <property type="match status" value="1"/>
</dbReference>
<organism evidence="2 3">
    <name type="scientific">Flavobacterium rhizosphaerae</name>
    <dbReference type="NCBI Taxonomy" id="3163298"/>
    <lineage>
        <taxon>Bacteria</taxon>
        <taxon>Pseudomonadati</taxon>
        <taxon>Bacteroidota</taxon>
        <taxon>Flavobacteriia</taxon>
        <taxon>Flavobacteriales</taxon>
        <taxon>Flavobacteriaceae</taxon>
        <taxon>Flavobacterium</taxon>
    </lineage>
</organism>
<keyword evidence="1" id="KW-1133">Transmembrane helix</keyword>
<reference evidence="2 3" key="1">
    <citation type="submission" date="2024-06" db="EMBL/GenBank/DDBJ databases">
        <authorList>
            <person name="Kaempfer P."/>
            <person name="Viver T."/>
        </authorList>
    </citation>
    <scope>NUCLEOTIDE SEQUENCE [LARGE SCALE GENOMIC DNA]</scope>
    <source>
        <strain evidence="2 3">ST-119</strain>
    </source>
</reference>
<feature type="transmembrane region" description="Helical" evidence="1">
    <location>
        <begin position="92"/>
        <end position="112"/>
    </location>
</feature>